<evidence type="ECO:0000313" key="4">
    <source>
        <dbReference type="Proteomes" id="UP000319257"/>
    </source>
</evidence>
<feature type="region of interest" description="Disordered" evidence="1">
    <location>
        <begin position="1"/>
        <end position="53"/>
    </location>
</feature>
<reference evidence="3 4" key="1">
    <citation type="submission" date="2019-06" db="EMBL/GenBank/DDBJ databases">
        <title>Draft genome sequence of the filamentous fungus Phialemoniopsis curvata isolated from diesel fuel.</title>
        <authorList>
            <person name="Varaljay V.A."/>
            <person name="Lyon W.J."/>
            <person name="Crouch A.L."/>
            <person name="Drake C.E."/>
            <person name="Hollomon J.M."/>
            <person name="Nadeau L.J."/>
            <person name="Nunn H.S."/>
            <person name="Stevenson B.S."/>
            <person name="Bojanowski C.L."/>
            <person name="Crookes-Goodson W.J."/>
        </authorList>
    </citation>
    <scope>NUCLEOTIDE SEQUENCE [LARGE SCALE GENOMIC DNA]</scope>
    <source>
        <strain evidence="3 4">D216</strain>
    </source>
</reference>
<dbReference type="RefSeq" id="XP_030994275.1">
    <property type="nucleotide sequence ID" value="XM_031142155.1"/>
</dbReference>
<dbReference type="AlphaFoldDB" id="A0A507B1H6"/>
<evidence type="ECO:0000313" key="3">
    <source>
        <dbReference type="EMBL" id="TPX12564.1"/>
    </source>
</evidence>
<organism evidence="3 4">
    <name type="scientific">Thyridium curvatum</name>
    <dbReference type="NCBI Taxonomy" id="1093900"/>
    <lineage>
        <taxon>Eukaryota</taxon>
        <taxon>Fungi</taxon>
        <taxon>Dikarya</taxon>
        <taxon>Ascomycota</taxon>
        <taxon>Pezizomycotina</taxon>
        <taxon>Sordariomycetes</taxon>
        <taxon>Sordariomycetidae</taxon>
        <taxon>Thyridiales</taxon>
        <taxon>Thyridiaceae</taxon>
        <taxon>Thyridium</taxon>
    </lineage>
</organism>
<dbReference type="InterPro" id="IPR056632">
    <property type="entry name" value="DUF7730"/>
</dbReference>
<dbReference type="GeneID" id="41968188"/>
<dbReference type="OrthoDB" id="515692at2759"/>
<feature type="compositionally biased region" description="Pro residues" evidence="1">
    <location>
        <begin position="36"/>
        <end position="46"/>
    </location>
</feature>
<dbReference type="Pfam" id="PF24864">
    <property type="entry name" value="DUF7730"/>
    <property type="match status" value="1"/>
</dbReference>
<accession>A0A507B1H6</accession>
<dbReference type="PANTHER" id="PTHR38790:SF4">
    <property type="entry name" value="2EXR DOMAIN-CONTAINING PROTEIN"/>
    <property type="match status" value="1"/>
</dbReference>
<dbReference type="PANTHER" id="PTHR38790">
    <property type="entry name" value="2EXR DOMAIN-CONTAINING PROTEIN-RELATED"/>
    <property type="match status" value="1"/>
</dbReference>
<comment type="caution">
    <text evidence="3">The sequence shown here is derived from an EMBL/GenBank/DDBJ whole genome shotgun (WGS) entry which is preliminary data.</text>
</comment>
<feature type="domain" description="DUF7730" evidence="2">
    <location>
        <begin position="54"/>
        <end position="251"/>
    </location>
</feature>
<name>A0A507B1H6_9PEZI</name>
<dbReference type="InParanoid" id="A0A507B1H6"/>
<gene>
    <name evidence="3" type="ORF">E0L32_000741</name>
</gene>
<dbReference type="Proteomes" id="UP000319257">
    <property type="component" value="Unassembled WGS sequence"/>
</dbReference>
<dbReference type="EMBL" id="SKBQ01000003">
    <property type="protein sequence ID" value="TPX12564.1"/>
    <property type="molecule type" value="Genomic_DNA"/>
</dbReference>
<sequence>MSQYLSPYHQWFRQSPDQATPPPPPAGATALTSLPIIPPPPPPPLPQSSSSSSSSSSPFFSLLPAEVRTQILTAAFGAREIHVDLSFNRVATTHPHHTAGASYLPTRTWAWRSSVCHRLPDRDYAHDECSPGGYQMTCDPANDAAADPSACYVGAHGWLLACRQAYAEGLAVLYGSNAWHVQSGALLLFGPRLLSPAGLACVASLTVLLDRATLYAHAAEHLGLRRGWPAFWALVLSIGATFPALRRLRVGFNTVAPDREAFRTSPLGMVAGTFMQPPRDPCDEFLWGVAPPFDRLVRQYGPQLRDCEVVLLNDLYDAWTRKEKAAATRVETGPRPRDERFWRSVVPSGDGKGGDGELGYWIRRQRSRYQEWVDDHDLIYAFG</sequence>
<dbReference type="STRING" id="1093900.A0A507B1H6"/>
<evidence type="ECO:0000256" key="1">
    <source>
        <dbReference type="SAM" id="MobiDB-lite"/>
    </source>
</evidence>
<evidence type="ECO:0000259" key="2">
    <source>
        <dbReference type="Pfam" id="PF24864"/>
    </source>
</evidence>
<keyword evidence="4" id="KW-1185">Reference proteome</keyword>
<protein>
    <recommendedName>
        <fullName evidence="2">DUF7730 domain-containing protein</fullName>
    </recommendedName>
</protein>
<proteinExistence type="predicted"/>